<dbReference type="Gene3D" id="3.90.120.10">
    <property type="entry name" value="DNA Methylase, subunit A, domain 2"/>
    <property type="match status" value="1"/>
</dbReference>
<dbReference type="GO" id="GO:0044027">
    <property type="term" value="P:negative regulation of gene expression via chromosomal CpG island methylation"/>
    <property type="evidence" value="ECO:0007669"/>
    <property type="project" value="TreeGrafter"/>
</dbReference>
<keyword evidence="1 5" id="KW-0489">Methyltransferase</keyword>
<dbReference type="NCBIfam" id="TIGR00675">
    <property type="entry name" value="dcm"/>
    <property type="match status" value="1"/>
</dbReference>
<dbReference type="AlphaFoldDB" id="A0A100VQ16"/>
<sequence>MNNKTLASNLNVLDLFCGCGGLSQGFIQAGYNVILGVDFDEAALQTFKYNHNETQAIKADLSTDEAFLDIEKNIGSKNVDIIIAGPPCQGFSLTGSRDINDSRNSLYLAVVKAVKRYRPKAFLIENVPGMATLYNGKVKEQIINTFQDLGYNVTVTDRPLLAADYGVPQMRKRMFFVGFQKDLGNFEIPNPTNTPETYVTCEQAISDLPSLEDELGKENDYYPVDPQSDYQKMMRINADTLYNHTATKHTEYVKSVISQVPEGGNYKDLPPGVGESRKFNEAWTRYHSKRPSRTIDTGHRNHFHYKYNRVPTIRENARLQSFPDDFVFLGTKTQQNRQVGNAVPPLLTYNLAKQILNQLQSSEKKNNLAPQEYQVSTSFE</sequence>
<keyword evidence="3 5" id="KW-0949">S-adenosyl-L-methionine</keyword>
<dbReference type="GO" id="GO:0032259">
    <property type="term" value="P:methylation"/>
    <property type="evidence" value="ECO:0007669"/>
    <property type="project" value="UniProtKB-KW"/>
</dbReference>
<evidence type="ECO:0000256" key="2">
    <source>
        <dbReference type="ARBA" id="ARBA00022679"/>
    </source>
</evidence>
<dbReference type="Proteomes" id="UP000069697">
    <property type="component" value="Unassembled WGS sequence"/>
</dbReference>
<reference evidence="8 9" key="1">
    <citation type="journal article" date="2016" name="Genome Announc.">
        <title>Draft Genome Sequence of Paenibacillus amylolyticus Heshi-A3, Isolated from Fermented Rice Bran in a Japanese Fermented Seafood Dish.</title>
        <authorList>
            <person name="Akuzawa S."/>
            <person name="Nagaoka J."/>
            <person name="Kanekatsu M."/>
            <person name="Kubota E."/>
            <person name="Ohtake R."/>
            <person name="Suzuki T."/>
            <person name="Kanesaki Y."/>
        </authorList>
    </citation>
    <scope>NUCLEOTIDE SEQUENCE [LARGE SCALE GENOMIC DNA]</scope>
    <source>
        <strain evidence="8 9">Heshi-A3</strain>
    </source>
</reference>
<evidence type="ECO:0000256" key="3">
    <source>
        <dbReference type="ARBA" id="ARBA00022691"/>
    </source>
</evidence>
<keyword evidence="2 5" id="KW-0808">Transferase</keyword>
<evidence type="ECO:0000256" key="5">
    <source>
        <dbReference type="PROSITE-ProRule" id="PRU01016"/>
    </source>
</evidence>
<dbReference type="InterPro" id="IPR031303">
    <property type="entry name" value="C5_meth_CS"/>
</dbReference>
<dbReference type="Pfam" id="PF00145">
    <property type="entry name" value="DNA_methylase"/>
    <property type="match status" value="1"/>
</dbReference>
<dbReference type="GO" id="GO:0009307">
    <property type="term" value="P:DNA restriction-modification system"/>
    <property type="evidence" value="ECO:0007669"/>
    <property type="project" value="UniProtKB-KW"/>
</dbReference>
<dbReference type="PRINTS" id="PR00105">
    <property type="entry name" value="C5METTRFRASE"/>
</dbReference>
<dbReference type="InterPro" id="IPR029063">
    <property type="entry name" value="SAM-dependent_MTases_sf"/>
</dbReference>
<dbReference type="RefSeq" id="WP_062836267.1">
    <property type="nucleotide sequence ID" value="NZ_BCNV01000003.1"/>
</dbReference>
<dbReference type="PANTHER" id="PTHR10629:SF52">
    <property type="entry name" value="DNA (CYTOSINE-5)-METHYLTRANSFERASE 1"/>
    <property type="match status" value="1"/>
</dbReference>
<dbReference type="SUPFAM" id="SSF53335">
    <property type="entry name" value="S-adenosyl-L-methionine-dependent methyltransferases"/>
    <property type="match status" value="1"/>
</dbReference>
<comment type="catalytic activity">
    <reaction evidence="7">
        <text>a 2'-deoxycytidine in DNA + S-adenosyl-L-methionine = a 5-methyl-2'-deoxycytidine in DNA + S-adenosyl-L-homocysteine + H(+)</text>
        <dbReference type="Rhea" id="RHEA:13681"/>
        <dbReference type="Rhea" id="RHEA-COMP:11369"/>
        <dbReference type="Rhea" id="RHEA-COMP:11370"/>
        <dbReference type="ChEBI" id="CHEBI:15378"/>
        <dbReference type="ChEBI" id="CHEBI:57856"/>
        <dbReference type="ChEBI" id="CHEBI:59789"/>
        <dbReference type="ChEBI" id="CHEBI:85452"/>
        <dbReference type="ChEBI" id="CHEBI:85454"/>
        <dbReference type="EC" id="2.1.1.37"/>
    </reaction>
</comment>
<dbReference type="PANTHER" id="PTHR10629">
    <property type="entry name" value="CYTOSINE-SPECIFIC METHYLTRANSFERASE"/>
    <property type="match status" value="1"/>
</dbReference>
<keyword evidence="4" id="KW-0680">Restriction system</keyword>
<dbReference type="CDD" id="cd00315">
    <property type="entry name" value="Cyt_C5_DNA_methylase"/>
    <property type="match status" value="1"/>
</dbReference>
<comment type="similarity">
    <text evidence="5 6">Belongs to the class I-like SAM-binding methyltransferase superfamily. C5-methyltransferase family.</text>
</comment>
<evidence type="ECO:0000256" key="4">
    <source>
        <dbReference type="ARBA" id="ARBA00022747"/>
    </source>
</evidence>
<protein>
    <recommendedName>
        <fullName evidence="7">Cytosine-specific methyltransferase</fullName>
        <ecNumber evidence="7">2.1.1.37</ecNumber>
    </recommendedName>
</protein>
<dbReference type="PROSITE" id="PS00094">
    <property type="entry name" value="C5_MTASE_1"/>
    <property type="match status" value="1"/>
</dbReference>
<dbReference type="InterPro" id="IPR050390">
    <property type="entry name" value="C5-Methyltransferase"/>
</dbReference>
<dbReference type="InterPro" id="IPR001525">
    <property type="entry name" value="C5_MeTfrase"/>
</dbReference>
<dbReference type="Gene3D" id="3.40.50.150">
    <property type="entry name" value="Vaccinia Virus protein VP39"/>
    <property type="match status" value="1"/>
</dbReference>
<dbReference type="EC" id="2.1.1.37" evidence="7"/>
<dbReference type="PROSITE" id="PS00095">
    <property type="entry name" value="C5_MTASE_2"/>
    <property type="match status" value="1"/>
</dbReference>
<comment type="caution">
    <text evidence="8">The sequence shown here is derived from an EMBL/GenBank/DDBJ whole genome shotgun (WGS) entry which is preliminary data.</text>
</comment>
<feature type="active site" evidence="5">
    <location>
        <position position="88"/>
    </location>
</feature>
<name>A0A100VQ16_PAEAM</name>
<evidence type="ECO:0000313" key="8">
    <source>
        <dbReference type="EMBL" id="GAS83751.1"/>
    </source>
</evidence>
<evidence type="ECO:0000256" key="6">
    <source>
        <dbReference type="RuleBase" id="RU000416"/>
    </source>
</evidence>
<evidence type="ECO:0000256" key="1">
    <source>
        <dbReference type="ARBA" id="ARBA00022603"/>
    </source>
</evidence>
<evidence type="ECO:0000313" key="9">
    <source>
        <dbReference type="Proteomes" id="UP000069697"/>
    </source>
</evidence>
<dbReference type="GO" id="GO:0003886">
    <property type="term" value="F:DNA (cytosine-5-)-methyltransferase activity"/>
    <property type="evidence" value="ECO:0007669"/>
    <property type="project" value="UniProtKB-EC"/>
</dbReference>
<dbReference type="GO" id="GO:0003677">
    <property type="term" value="F:DNA binding"/>
    <property type="evidence" value="ECO:0007669"/>
    <property type="project" value="TreeGrafter"/>
</dbReference>
<evidence type="ECO:0000256" key="7">
    <source>
        <dbReference type="RuleBase" id="RU000417"/>
    </source>
</evidence>
<reference evidence="9" key="2">
    <citation type="submission" date="2016-01" db="EMBL/GenBank/DDBJ databases">
        <title>Draft Genome Sequence of Paenibacillus amylolyticus Heshi-A3 that Was Isolated from Fermented Rice Bran with Aging Salted Mackerel, Which Was Named Heshiko as Traditional Fermented Seafood in Japan.</title>
        <authorList>
            <person name="Akuzawa S."/>
            <person name="Nakagawa J."/>
            <person name="Kanekatsu T."/>
            <person name="Kubota E."/>
            <person name="Ohtake R."/>
            <person name="Suzuki T."/>
            <person name="Kanesaki Y."/>
        </authorList>
    </citation>
    <scope>NUCLEOTIDE SEQUENCE [LARGE SCALE GENOMIC DNA]</scope>
    <source>
        <strain evidence="9">Heshi-A3</strain>
    </source>
</reference>
<proteinExistence type="inferred from homology"/>
<dbReference type="EMBL" id="BCNV01000003">
    <property type="protein sequence ID" value="GAS83751.1"/>
    <property type="molecule type" value="Genomic_DNA"/>
</dbReference>
<gene>
    <name evidence="8" type="ORF">PAHA3_3841</name>
</gene>
<organism evidence="8 9">
    <name type="scientific">Paenibacillus amylolyticus</name>
    <dbReference type="NCBI Taxonomy" id="1451"/>
    <lineage>
        <taxon>Bacteria</taxon>
        <taxon>Bacillati</taxon>
        <taxon>Bacillota</taxon>
        <taxon>Bacilli</taxon>
        <taxon>Bacillales</taxon>
        <taxon>Paenibacillaceae</taxon>
        <taxon>Paenibacillus</taxon>
    </lineage>
</organism>
<dbReference type="REBASE" id="148065">
    <property type="entry name" value="M2.PamA3ORF3840P"/>
</dbReference>
<dbReference type="PROSITE" id="PS51679">
    <property type="entry name" value="SAM_MT_C5"/>
    <property type="match status" value="1"/>
</dbReference>
<accession>A0A100VQ16</accession>
<dbReference type="InterPro" id="IPR018117">
    <property type="entry name" value="C5_DNA_meth_AS"/>
</dbReference>